<dbReference type="EMBL" id="KV425634">
    <property type="protein sequence ID" value="KZT19738.1"/>
    <property type="molecule type" value="Genomic_DNA"/>
</dbReference>
<dbReference type="Proteomes" id="UP000076761">
    <property type="component" value="Unassembled WGS sequence"/>
</dbReference>
<dbReference type="AlphaFoldDB" id="A0A165NJN3"/>
<reference evidence="2 3" key="1">
    <citation type="journal article" date="2016" name="Mol. Biol. Evol.">
        <title>Comparative Genomics of Early-Diverging Mushroom-Forming Fungi Provides Insights into the Origins of Lignocellulose Decay Capabilities.</title>
        <authorList>
            <person name="Nagy L.G."/>
            <person name="Riley R."/>
            <person name="Tritt A."/>
            <person name="Adam C."/>
            <person name="Daum C."/>
            <person name="Floudas D."/>
            <person name="Sun H."/>
            <person name="Yadav J.S."/>
            <person name="Pangilinan J."/>
            <person name="Larsson K.H."/>
            <person name="Matsuura K."/>
            <person name="Barry K."/>
            <person name="Labutti K."/>
            <person name="Kuo R."/>
            <person name="Ohm R.A."/>
            <person name="Bhattacharya S.S."/>
            <person name="Shirouzu T."/>
            <person name="Yoshinaga Y."/>
            <person name="Martin F.M."/>
            <person name="Grigoriev I.V."/>
            <person name="Hibbett D.S."/>
        </authorList>
    </citation>
    <scope>NUCLEOTIDE SEQUENCE [LARGE SCALE GENOMIC DNA]</scope>
    <source>
        <strain evidence="2 3">HHB14362 ss-1</strain>
    </source>
</reference>
<evidence type="ECO:0000256" key="1">
    <source>
        <dbReference type="SAM" id="MobiDB-lite"/>
    </source>
</evidence>
<feature type="compositionally biased region" description="Low complexity" evidence="1">
    <location>
        <begin position="82"/>
        <end position="104"/>
    </location>
</feature>
<accession>A0A165NJN3</accession>
<feature type="compositionally biased region" description="Polar residues" evidence="1">
    <location>
        <begin position="47"/>
        <end position="75"/>
    </location>
</feature>
<feature type="region of interest" description="Disordered" evidence="1">
    <location>
        <begin position="1"/>
        <end position="114"/>
    </location>
</feature>
<evidence type="ECO:0000313" key="3">
    <source>
        <dbReference type="Proteomes" id="UP000076761"/>
    </source>
</evidence>
<dbReference type="InParanoid" id="A0A165NJN3"/>
<gene>
    <name evidence="2" type="ORF">NEOLEDRAFT_1141604</name>
</gene>
<evidence type="ECO:0000313" key="2">
    <source>
        <dbReference type="EMBL" id="KZT19738.1"/>
    </source>
</evidence>
<proteinExistence type="predicted"/>
<sequence>MYVLRTHLRSESPRYHASPGPCLSTLNPCPSSPSSSSSSYLRHGESSRTSFKLNLNVRHATQTPLQPKNNNQQRVHSPKYSPPASAALPTTPSPTTATCTAWSSEPSAFENIQG</sequence>
<protein>
    <submittedName>
        <fullName evidence="2">Uncharacterized protein</fullName>
    </submittedName>
</protein>
<name>A0A165NJN3_9AGAM</name>
<keyword evidence="3" id="KW-1185">Reference proteome</keyword>
<organism evidence="2 3">
    <name type="scientific">Neolentinus lepideus HHB14362 ss-1</name>
    <dbReference type="NCBI Taxonomy" id="1314782"/>
    <lineage>
        <taxon>Eukaryota</taxon>
        <taxon>Fungi</taxon>
        <taxon>Dikarya</taxon>
        <taxon>Basidiomycota</taxon>
        <taxon>Agaricomycotina</taxon>
        <taxon>Agaricomycetes</taxon>
        <taxon>Gloeophyllales</taxon>
        <taxon>Gloeophyllaceae</taxon>
        <taxon>Neolentinus</taxon>
    </lineage>
</organism>